<feature type="binding site" evidence="16">
    <location>
        <begin position="54"/>
        <end position="57"/>
    </location>
    <ligand>
        <name>GTP</name>
        <dbReference type="ChEBI" id="CHEBI:37565"/>
    </ligand>
</feature>
<evidence type="ECO:0000256" key="8">
    <source>
        <dbReference type="ARBA" id="ARBA00022573"/>
    </source>
</evidence>
<organism evidence="17 18">
    <name type="scientific">Paracoccus aestuariivivens</name>
    <dbReference type="NCBI Taxonomy" id="1820333"/>
    <lineage>
        <taxon>Bacteria</taxon>
        <taxon>Pseudomonadati</taxon>
        <taxon>Pseudomonadota</taxon>
        <taxon>Alphaproteobacteria</taxon>
        <taxon>Rhodobacterales</taxon>
        <taxon>Paracoccaceae</taxon>
        <taxon>Paracoccus</taxon>
    </lineage>
</organism>
<keyword evidence="12 14" id="KW-0067">ATP-binding</keyword>
<comment type="similarity">
    <text evidence="7 14">Belongs to the CobU/CobP family.</text>
</comment>
<feature type="active site" description="GMP-histidine intermediate" evidence="15">
    <location>
        <position position="53"/>
    </location>
</feature>
<keyword evidence="13 14" id="KW-0342">GTP-binding</keyword>
<dbReference type="GO" id="GO:0043752">
    <property type="term" value="F:adenosylcobinamide kinase activity"/>
    <property type="evidence" value="ECO:0007669"/>
    <property type="project" value="UniProtKB-EC"/>
</dbReference>
<feature type="binding site" evidence="16">
    <location>
        <position position="65"/>
    </location>
    <ligand>
        <name>GTP</name>
        <dbReference type="ChEBI" id="CHEBI:37565"/>
    </ligand>
</feature>
<evidence type="ECO:0000256" key="5">
    <source>
        <dbReference type="ARBA" id="ARBA00004692"/>
    </source>
</evidence>
<comment type="caution">
    <text evidence="17">The sequence shown here is derived from an EMBL/GenBank/DDBJ whole genome shotgun (WGS) entry which is preliminary data.</text>
</comment>
<dbReference type="Proteomes" id="UP000478183">
    <property type="component" value="Unassembled WGS sequence"/>
</dbReference>
<evidence type="ECO:0000256" key="1">
    <source>
        <dbReference type="ARBA" id="ARBA00000312"/>
    </source>
</evidence>
<evidence type="ECO:0000256" key="16">
    <source>
        <dbReference type="PIRSR" id="PIRSR006135-2"/>
    </source>
</evidence>
<dbReference type="GO" id="GO:0009236">
    <property type="term" value="P:cobalamin biosynthetic process"/>
    <property type="evidence" value="ECO:0007669"/>
    <property type="project" value="UniProtKB-UniRule"/>
</dbReference>
<dbReference type="Gene3D" id="3.40.50.300">
    <property type="entry name" value="P-loop containing nucleotide triphosphate hydrolases"/>
    <property type="match status" value="1"/>
</dbReference>
<evidence type="ECO:0000313" key="18">
    <source>
        <dbReference type="Proteomes" id="UP000478183"/>
    </source>
</evidence>
<evidence type="ECO:0000256" key="6">
    <source>
        <dbReference type="ARBA" id="ARBA00005159"/>
    </source>
</evidence>
<comment type="pathway">
    <text evidence="6 14">Cofactor biosynthesis; adenosylcobalamin biosynthesis; adenosylcobalamin from cob(II)yrinate a,c-diamide: step 5/7.</text>
</comment>
<comment type="catalytic activity">
    <reaction evidence="3">
        <text>adenosylcob(III)inamide + GTP = adenosylcob(III)inamide phosphate + GDP + H(+)</text>
        <dbReference type="Rhea" id="RHEA:15765"/>
        <dbReference type="ChEBI" id="CHEBI:2480"/>
        <dbReference type="ChEBI" id="CHEBI:15378"/>
        <dbReference type="ChEBI" id="CHEBI:37565"/>
        <dbReference type="ChEBI" id="CHEBI:58189"/>
        <dbReference type="ChEBI" id="CHEBI:58502"/>
        <dbReference type="EC" id="2.7.1.156"/>
    </reaction>
</comment>
<evidence type="ECO:0000256" key="2">
    <source>
        <dbReference type="ARBA" id="ARBA00000711"/>
    </source>
</evidence>
<keyword evidence="17" id="KW-0548">Nucleotidyltransferase</keyword>
<dbReference type="CDD" id="cd00544">
    <property type="entry name" value="CobU"/>
    <property type="match status" value="1"/>
</dbReference>
<evidence type="ECO:0000256" key="9">
    <source>
        <dbReference type="ARBA" id="ARBA00022679"/>
    </source>
</evidence>
<dbReference type="SUPFAM" id="SSF52540">
    <property type="entry name" value="P-loop containing nucleoside triphosphate hydrolases"/>
    <property type="match status" value="1"/>
</dbReference>
<dbReference type="Pfam" id="PF02283">
    <property type="entry name" value="CobU"/>
    <property type="match status" value="1"/>
</dbReference>
<keyword evidence="18" id="KW-1185">Reference proteome</keyword>
<keyword evidence="10 14" id="KW-0547">Nucleotide-binding</keyword>
<keyword evidence="9 14" id="KW-0808">Transferase</keyword>
<evidence type="ECO:0000256" key="4">
    <source>
        <dbReference type="ARBA" id="ARBA00003889"/>
    </source>
</evidence>
<dbReference type="InterPro" id="IPR003203">
    <property type="entry name" value="CobU/CobP"/>
</dbReference>
<feature type="binding site" evidence="16">
    <location>
        <begin position="37"/>
        <end position="39"/>
    </location>
    <ligand>
        <name>GTP</name>
        <dbReference type="ChEBI" id="CHEBI:37565"/>
    </ligand>
</feature>
<feature type="binding site" evidence="16">
    <location>
        <begin position="12"/>
        <end position="19"/>
    </location>
    <ligand>
        <name>GTP</name>
        <dbReference type="ChEBI" id="CHEBI:37565"/>
    </ligand>
</feature>
<comment type="pathway">
    <text evidence="5 14">Cofactor biosynthesis; adenosylcobalamin biosynthesis; adenosylcobalamin from cob(II)yrinate a,c-diamide: step 6/7.</text>
</comment>
<evidence type="ECO:0000256" key="15">
    <source>
        <dbReference type="PIRSR" id="PIRSR006135-1"/>
    </source>
</evidence>
<evidence type="ECO:0000256" key="3">
    <source>
        <dbReference type="ARBA" id="ARBA00001522"/>
    </source>
</evidence>
<protein>
    <recommendedName>
        <fullName evidence="14">Bifunctional adenosylcobalamin biosynthesis protein</fullName>
        <ecNumber evidence="14">2.7.1.156</ecNumber>
        <ecNumber evidence="14">2.7.7.62</ecNumber>
    </recommendedName>
</protein>
<dbReference type="GO" id="GO:0005524">
    <property type="term" value="F:ATP binding"/>
    <property type="evidence" value="ECO:0007669"/>
    <property type="project" value="UniProtKB-UniRule"/>
</dbReference>
<sequence length="177" mass="19464">MNSESRIVMVTGGARSGKSALAESMISRIPDHRIYIATAEAWDDEMTQRIKLHRDRRADGWTTLEEPIDLSGALARTDDGKTVRLIDCLTLWLSNVMAQGDPGPHVDALCAQLRAQHGPVVLVTNELGLGIVPDNALARKFRDQHGWMNQAIAGIADEVWMAVSGLSLRLKPQRETS</sequence>
<dbReference type="EC" id="2.7.7.62" evidence="14"/>
<accession>A0A6L6JHN0</accession>
<evidence type="ECO:0000256" key="11">
    <source>
        <dbReference type="ARBA" id="ARBA00022777"/>
    </source>
</evidence>
<dbReference type="InterPro" id="IPR027417">
    <property type="entry name" value="P-loop_NTPase"/>
</dbReference>
<name>A0A6L6JHN0_9RHOB</name>
<dbReference type="GO" id="GO:0005525">
    <property type="term" value="F:GTP binding"/>
    <property type="evidence" value="ECO:0007669"/>
    <property type="project" value="UniProtKB-UniRule"/>
</dbReference>
<dbReference type="AlphaFoldDB" id="A0A6L6JHN0"/>
<evidence type="ECO:0000313" key="17">
    <source>
        <dbReference type="EMBL" id="MTH79654.1"/>
    </source>
</evidence>
<dbReference type="OrthoDB" id="9788370at2"/>
<gene>
    <name evidence="17" type="primary">cobU</name>
    <name evidence="17" type="ORF">GL286_18230</name>
</gene>
<comment type="function">
    <text evidence="4 14">Catalyzes ATP-dependent phosphorylation of adenosylcobinamide and addition of GMP to adenosylcobinamide phosphate.</text>
</comment>
<dbReference type="PANTHER" id="PTHR34848">
    <property type="match status" value="1"/>
</dbReference>
<dbReference type="EC" id="2.7.1.156" evidence="14"/>
<proteinExistence type="inferred from homology"/>
<keyword evidence="11 14" id="KW-0418">Kinase</keyword>
<evidence type="ECO:0000256" key="10">
    <source>
        <dbReference type="ARBA" id="ARBA00022741"/>
    </source>
</evidence>
<reference evidence="17 18" key="1">
    <citation type="submission" date="2019-11" db="EMBL/GenBank/DDBJ databases">
        <authorList>
            <person name="Dong K."/>
        </authorList>
    </citation>
    <scope>NUCLEOTIDE SEQUENCE [LARGE SCALE GENOMIC DNA]</scope>
    <source>
        <strain evidence="17 18">NBRC 111993</strain>
    </source>
</reference>
<evidence type="ECO:0000256" key="7">
    <source>
        <dbReference type="ARBA" id="ARBA00007490"/>
    </source>
</evidence>
<comment type="catalytic activity">
    <reaction evidence="2 14">
        <text>adenosylcob(III)inamide phosphate + GTP + H(+) = adenosylcob(III)inamide-GDP + diphosphate</text>
        <dbReference type="Rhea" id="RHEA:22712"/>
        <dbReference type="ChEBI" id="CHEBI:15378"/>
        <dbReference type="ChEBI" id="CHEBI:33019"/>
        <dbReference type="ChEBI" id="CHEBI:37565"/>
        <dbReference type="ChEBI" id="CHEBI:58502"/>
        <dbReference type="ChEBI" id="CHEBI:60487"/>
        <dbReference type="EC" id="2.7.7.62"/>
    </reaction>
</comment>
<dbReference type="GO" id="GO:0008820">
    <property type="term" value="F:cobinamide phosphate guanylyltransferase activity"/>
    <property type="evidence" value="ECO:0007669"/>
    <property type="project" value="UniProtKB-UniRule"/>
</dbReference>
<dbReference type="RefSeq" id="WP_155097004.1">
    <property type="nucleotide sequence ID" value="NZ_WMIE01000018.1"/>
</dbReference>
<dbReference type="UniPathway" id="UPA00148">
    <property type="reaction ID" value="UER00236"/>
</dbReference>
<dbReference type="EMBL" id="WMIE01000018">
    <property type="protein sequence ID" value="MTH79654.1"/>
    <property type="molecule type" value="Genomic_DNA"/>
</dbReference>
<evidence type="ECO:0000256" key="12">
    <source>
        <dbReference type="ARBA" id="ARBA00022840"/>
    </source>
</evidence>
<dbReference type="PANTHER" id="PTHR34848:SF1">
    <property type="entry name" value="BIFUNCTIONAL ADENOSYLCOBALAMIN BIOSYNTHESIS PROTEIN COBU"/>
    <property type="match status" value="1"/>
</dbReference>
<evidence type="ECO:0000256" key="14">
    <source>
        <dbReference type="PIRNR" id="PIRNR006135"/>
    </source>
</evidence>
<comment type="catalytic activity">
    <reaction evidence="1 14">
        <text>adenosylcob(III)inamide + ATP = adenosylcob(III)inamide phosphate + ADP + H(+)</text>
        <dbReference type="Rhea" id="RHEA:15769"/>
        <dbReference type="ChEBI" id="CHEBI:2480"/>
        <dbReference type="ChEBI" id="CHEBI:15378"/>
        <dbReference type="ChEBI" id="CHEBI:30616"/>
        <dbReference type="ChEBI" id="CHEBI:58502"/>
        <dbReference type="ChEBI" id="CHEBI:456216"/>
        <dbReference type="EC" id="2.7.1.156"/>
    </reaction>
</comment>
<keyword evidence="8 14" id="KW-0169">Cobalamin biosynthesis</keyword>
<feature type="binding site" evidence="16">
    <location>
        <position position="87"/>
    </location>
    <ligand>
        <name>GTP</name>
        <dbReference type="ChEBI" id="CHEBI:37565"/>
    </ligand>
</feature>
<dbReference type="NCBIfam" id="NF004469">
    <property type="entry name" value="PRK05800.1"/>
    <property type="match status" value="1"/>
</dbReference>
<dbReference type="PIRSF" id="PIRSF006135">
    <property type="entry name" value="CobU"/>
    <property type="match status" value="1"/>
</dbReference>
<evidence type="ECO:0000256" key="13">
    <source>
        <dbReference type="ARBA" id="ARBA00023134"/>
    </source>
</evidence>